<comment type="caution">
    <text evidence="5">The sequence shown here is derived from an EMBL/GenBank/DDBJ whole genome shotgun (WGS) entry which is preliminary data.</text>
</comment>
<dbReference type="InterPro" id="IPR016120">
    <property type="entry name" value="Sig_transdc_His_kin_SpoOB"/>
</dbReference>
<protein>
    <recommendedName>
        <fullName evidence="4">SpoOB alpha-helical domain-containing protein</fullName>
    </recommendedName>
</protein>
<dbReference type="InterPro" id="IPR039506">
    <property type="entry name" value="SPOB_a"/>
</dbReference>
<accession>A0A919XA51</accession>
<evidence type="ECO:0000259" key="4">
    <source>
        <dbReference type="Pfam" id="PF14689"/>
    </source>
</evidence>
<dbReference type="Proteomes" id="UP000676917">
    <property type="component" value="Unassembled WGS sequence"/>
</dbReference>
<dbReference type="Pfam" id="PF14689">
    <property type="entry name" value="SPOB_a"/>
    <property type="match status" value="1"/>
</dbReference>
<evidence type="ECO:0000256" key="2">
    <source>
        <dbReference type="ARBA" id="ARBA00022679"/>
    </source>
</evidence>
<evidence type="ECO:0000313" key="5">
    <source>
        <dbReference type="EMBL" id="GIO27668.1"/>
    </source>
</evidence>
<dbReference type="RefSeq" id="WP_212921143.1">
    <property type="nucleotide sequence ID" value="NZ_BORP01000004.1"/>
</dbReference>
<dbReference type="EMBL" id="BORP01000004">
    <property type="protein sequence ID" value="GIO27668.1"/>
    <property type="molecule type" value="Genomic_DNA"/>
</dbReference>
<keyword evidence="1" id="KW-0597">Phosphoprotein</keyword>
<dbReference type="GO" id="GO:0000155">
    <property type="term" value="F:phosphorelay sensor kinase activity"/>
    <property type="evidence" value="ECO:0007669"/>
    <property type="project" value="InterPro"/>
</dbReference>
<sequence>MESKDIIQLLRLQRHDLMNDLQIVHGYLSMGKIDKVKMKVNDILEAFHQERLLMNMNCPNFALWLLQLNWKQPNIRFNYLLHSINLDLSHIDNTLTSVGMTFIDILTMAVSNHEELVEGTIEINEISSSIELVITVKEGVINKNAFKVGINNKIDNVSIYEDNTNETIICTFTFPA</sequence>
<dbReference type="AlphaFoldDB" id="A0A919XA51"/>
<name>A0A919XA51_9BACI</name>
<evidence type="ECO:0000313" key="6">
    <source>
        <dbReference type="Proteomes" id="UP000676917"/>
    </source>
</evidence>
<evidence type="ECO:0000256" key="1">
    <source>
        <dbReference type="ARBA" id="ARBA00022553"/>
    </source>
</evidence>
<proteinExistence type="predicted"/>
<feature type="domain" description="SpoOB alpha-helical" evidence="4">
    <location>
        <begin position="2"/>
        <end position="56"/>
    </location>
</feature>
<reference evidence="5" key="1">
    <citation type="submission" date="2021-03" db="EMBL/GenBank/DDBJ databases">
        <title>Antimicrobial resistance genes in bacteria isolated from Japanese honey, and their potential for conferring macrolide and lincosamide resistance in the American foulbrood pathogen Paenibacillus larvae.</title>
        <authorList>
            <person name="Okamoto M."/>
            <person name="Kumagai M."/>
            <person name="Kanamori H."/>
            <person name="Takamatsu D."/>
        </authorList>
    </citation>
    <scope>NUCLEOTIDE SEQUENCE</scope>
    <source>
        <strain evidence="5">J43TS3</strain>
    </source>
</reference>
<keyword evidence="3" id="KW-0418">Kinase</keyword>
<dbReference type="Gene3D" id="1.10.287.130">
    <property type="match status" value="1"/>
</dbReference>
<keyword evidence="2" id="KW-0808">Transferase</keyword>
<dbReference type="Gene3D" id="3.30.565.30">
    <property type="entry name" value="Sporulation initiation phosphotransferase B (SpoOB), C-terminal domain"/>
    <property type="match status" value="1"/>
</dbReference>
<keyword evidence="6" id="KW-1185">Reference proteome</keyword>
<dbReference type="InterPro" id="IPR037100">
    <property type="entry name" value="Spo0B_C_sf"/>
</dbReference>
<dbReference type="SUPFAM" id="SSF55890">
    <property type="entry name" value="Sporulation response regulatory protein Spo0B"/>
    <property type="match status" value="1"/>
</dbReference>
<evidence type="ECO:0000256" key="3">
    <source>
        <dbReference type="ARBA" id="ARBA00022777"/>
    </source>
</evidence>
<gene>
    <name evidence="5" type="ORF">J43TS3_22790</name>
</gene>
<organism evidence="5 6">
    <name type="scientific">Ornithinibacillus bavariensis</name>
    <dbReference type="NCBI Taxonomy" id="545502"/>
    <lineage>
        <taxon>Bacteria</taxon>
        <taxon>Bacillati</taxon>
        <taxon>Bacillota</taxon>
        <taxon>Bacilli</taxon>
        <taxon>Bacillales</taxon>
        <taxon>Bacillaceae</taxon>
        <taxon>Ornithinibacillus</taxon>
    </lineage>
</organism>